<accession>A0AAV0YKF3</accession>
<dbReference type="Gene3D" id="3.50.30.30">
    <property type="match status" value="1"/>
</dbReference>
<protein>
    <recommendedName>
        <fullName evidence="5">Peptidase S8/S53 domain-containing protein</fullName>
    </recommendedName>
</protein>
<keyword evidence="3" id="KW-0732">Signal</keyword>
<dbReference type="GO" id="GO:0006508">
    <property type="term" value="P:proteolysis"/>
    <property type="evidence" value="ECO:0007669"/>
    <property type="project" value="InterPro"/>
</dbReference>
<dbReference type="GO" id="GO:0005576">
    <property type="term" value="C:extracellular region"/>
    <property type="evidence" value="ECO:0007669"/>
    <property type="project" value="UniProtKB-SubCell"/>
</dbReference>
<dbReference type="InterPro" id="IPR000209">
    <property type="entry name" value="Peptidase_S8/S53_dom"/>
</dbReference>
<dbReference type="InterPro" id="IPR045051">
    <property type="entry name" value="SBT"/>
</dbReference>
<dbReference type="Pfam" id="PF00082">
    <property type="entry name" value="Peptidase_S8"/>
    <property type="match status" value="1"/>
</dbReference>
<dbReference type="InterPro" id="IPR036852">
    <property type="entry name" value="Peptidase_S8/S53_dom_sf"/>
</dbReference>
<comment type="subcellular location">
    <subcellularLocation>
        <location evidence="1">Secreted</location>
    </subcellularLocation>
</comment>
<keyword evidence="7" id="KW-1185">Reference proteome</keyword>
<dbReference type="Proteomes" id="UP001157006">
    <property type="component" value="Chromosome 1L"/>
</dbReference>
<comment type="similarity">
    <text evidence="2 4">Belongs to the peptidase S8 family.</text>
</comment>
<dbReference type="EMBL" id="OX451736">
    <property type="protein sequence ID" value="CAI8585877.1"/>
    <property type="molecule type" value="Genomic_DNA"/>
</dbReference>
<dbReference type="SUPFAM" id="SSF52743">
    <property type="entry name" value="Subtilisin-like"/>
    <property type="match status" value="1"/>
</dbReference>
<dbReference type="PANTHER" id="PTHR10795">
    <property type="entry name" value="PROPROTEIN CONVERTASE SUBTILISIN/KEXIN"/>
    <property type="match status" value="1"/>
</dbReference>
<evidence type="ECO:0000313" key="6">
    <source>
        <dbReference type="EMBL" id="CAI8585877.1"/>
    </source>
</evidence>
<proteinExistence type="inferred from homology"/>
<evidence type="ECO:0000256" key="1">
    <source>
        <dbReference type="ARBA" id="ARBA00004613"/>
    </source>
</evidence>
<organism evidence="6 7">
    <name type="scientific">Vicia faba</name>
    <name type="common">Broad bean</name>
    <name type="synonym">Faba vulgaris</name>
    <dbReference type="NCBI Taxonomy" id="3906"/>
    <lineage>
        <taxon>Eukaryota</taxon>
        <taxon>Viridiplantae</taxon>
        <taxon>Streptophyta</taxon>
        <taxon>Embryophyta</taxon>
        <taxon>Tracheophyta</taxon>
        <taxon>Spermatophyta</taxon>
        <taxon>Magnoliopsida</taxon>
        <taxon>eudicotyledons</taxon>
        <taxon>Gunneridae</taxon>
        <taxon>Pentapetalae</taxon>
        <taxon>rosids</taxon>
        <taxon>fabids</taxon>
        <taxon>Fabales</taxon>
        <taxon>Fabaceae</taxon>
        <taxon>Papilionoideae</taxon>
        <taxon>50 kb inversion clade</taxon>
        <taxon>NPAAA clade</taxon>
        <taxon>Hologalegina</taxon>
        <taxon>IRL clade</taxon>
        <taxon>Fabeae</taxon>
        <taxon>Vicia</taxon>
    </lineage>
</organism>
<evidence type="ECO:0000256" key="2">
    <source>
        <dbReference type="ARBA" id="ARBA00011073"/>
    </source>
</evidence>
<dbReference type="GO" id="GO:0004252">
    <property type="term" value="F:serine-type endopeptidase activity"/>
    <property type="evidence" value="ECO:0007669"/>
    <property type="project" value="InterPro"/>
</dbReference>
<gene>
    <name evidence="6" type="ORF">VFH_I227400</name>
</gene>
<dbReference type="AlphaFoldDB" id="A0AAV0YKF3"/>
<name>A0AAV0YKF3_VICFA</name>
<sequence length="178" mass="18994">MAEEVTASDASKRKNLLCEGDQGISEAIRVGVVGVMMQGQASMDMAISFPLPACYLQLKDAAKILTYIRSTSFPTAAILKTIEVKDSLAPVVASFSSRGPNKAAPEILKPDFISPGVDIMASWSPISDISGETRKLMFNIISRTSMACPHVSGAAVYVKSFHLTWLPAAIRSALMITG</sequence>
<evidence type="ECO:0000259" key="5">
    <source>
        <dbReference type="Pfam" id="PF00082"/>
    </source>
</evidence>
<dbReference type="PROSITE" id="PS51892">
    <property type="entry name" value="SUBTILASE"/>
    <property type="match status" value="1"/>
</dbReference>
<evidence type="ECO:0000256" key="3">
    <source>
        <dbReference type="ARBA" id="ARBA00022729"/>
    </source>
</evidence>
<dbReference type="Gene3D" id="3.40.50.200">
    <property type="entry name" value="Peptidase S8/S53 domain"/>
    <property type="match status" value="1"/>
</dbReference>
<evidence type="ECO:0000256" key="4">
    <source>
        <dbReference type="PROSITE-ProRule" id="PRU01240"/>
    </source>
</evidence>
<reference evidence="6 7" key="1">
    <citation type="submission" date="2023-01" db="EMBL/GenBank/DDBJ databases">
        <authorList>
            <person name="Kreplak J."/>
        </authorList>
    </citation>
    <scope>NUCLEOTIDE SEQUENCE [LARGE SCALE GENOMIC DNA]</scope>
</reference>
<comment type="caution">
    <text evidence="4">Lacks conserved residue(s) required for the propagation of feature annotation.</text>
</comment>
<feature type="domain" description="Peptidase S8/S53" evidence="5">
    <location>
        <begin position="89"/>
        <end position="177"/>
    </location>
</feature>
<evidence type="ECO:0000313" key="7">
    <source>
        <dbReference type="Proteomes" id="UP001157006"/>
    </source>
</evidence>